<dbReference type="EMBL" id="CP050831">
    <property type="protein sequence ID" value="QIU95720.1"/>
    <property type="molecule type" value="Genomic_DNA"/>
</dbReference>
<protein>
    <submittedName>
        <fullName evidence="2">Uncharacterized protein</fullName>
    </submittedName>
</protein>
<evidence type="ECO:0000313" key="2">
    <source>
        <dbReference type="EMBL" id="QIU95720.1"/>
    </source>
</evidence>
<dbReference type="AlphaFoldDB" id="A0A6H0KQQ5"/>
<feature type="compositionally biased region" description="Basic and acidic residues" evidence="1">
    <location>
        <begin position="147"/>
        <end position="185"/>
    </location>
</feature>
<dbReference type="KEGG" id="bfc:BacF7301_16875"/>
<sequence length="185" mass="21781">MANSKKVLNEDEVVRQTLLRYIHLSFGRLLHYVRTISPLSHEKVQERTTINSGEAWRMENPRNYNIISYAQAFNAHLKEIKCNFYPLILCSQIIRALQTGKCLAITTVDYSEIENYDKHQIILLQQVDEKELKRRETQKKQKQKNSPKPEQDNDKKEQNKKKDGLNKKKNETKKASADKKKPEKK</sequence>
<dbReference type="RefSeq" id="WP_167964611.1">
    <property type="nucleotide sequence ID" value="NZ_CP050831.1"/>
</dbReference>
<name>A0A6H0KQQ5_9BACE</name>
<evidence type="ECO:0000313" key="3">
    <source>
        <dbReference type="Proteomes" id="UP000501780"/>
    </source>
</evidence>
<accession>A0A6H0KQQ5</accession>
<proteinExistence type="predicted"/>
<keyword evidence="3" id="KW-1185">Reference proteome</keyword>
<feature type="region of interest" description="Disordered" evidence="1">
    <location>
        <begin position="133"/>
        <end position="185"/>
    </location>
</feature>
<evidence type="ECO:0000256" key="1">
    <source>
        <dbReference type="SAM" id="MobiDB-lite"/>
    </source>
</evidence>
<organism evidence="2 3">
    <name type="scientific">Bacteroides faecium</name>
    <dbReference type="NCBI Taxonomy" id="2715212"/>
    <lineage>
        <taxon>Bacteria</taxon>
        <taxon>Pseudomonadati</taxon>
        <taxon>Bacteroidota</taxon>
        <taxon>Bacteroidia</taxon>
        <taxon>Bacteroidales</taxon>
        <taxon>Bacteroidaceae</taxon>
        <taxon>Bacteroides</taxon>
    </lineage>
</organism>
<dbReference type="Proteomes" id="UP000501780">
    <property type="component" value="Chromosome"/>
</dbReference>
<gene>
    <name evidence="2" type="ORF">BacF7301_16875</name>
</gene>
<reference evidence="2 3" key="1">
    <citation type="submission" date="2020-03" db="EMBL/GenBank/DDBJ databases">
        <title>Genomic analysis of Bacteroides faecium CBA7301.</title>
        <authorList>
            <person name="Kim J."/>
            <person name="Roh S.W."/>
        </authorList>
    </citation>
    <scope>NUCLEOTIDE SEQUENCE [LARGE SCALE GENOMIC DNA]</scope>
    <source>
        <strain evidence="2 3">CBA7301</strain>
    </source>
</reference>